<organism evidence="2 3">
    <name type="scientific">Rubrivirga litoralis</name>
    <dbReference type="NCBI Taxonomy" id="3075598"/>
    <lineage>
        <taxon>Bacteria</taxon>
        <taxon>Pseudomonadati</taxon>
        <taxon>Rhodothermota</taxon>
        <taxon>Rhodothermia</taxon>
        <taxon>Rhodothermales</taxon>
        <taxon>Rubricoccaceae</taxon>
        <taxon>Rubrivirga</taxon>
    </lineage>
</organism>
<feature type="signal peptide" evidence="1">
    <location>
        <begin position="1"/>
        <end position="20"/>
    </location>
</feature>
<proteinExistence type="predicted"/>
<evidence type="ECO:0000313" key="3">
    <source>
        <dbReference type="Proteomes" id="UP001267426"/>
    </source>
</evidence>
<gene>
    <name evidence="2" type="ORF">RM540_15730</name>
</gene>
<dbReference type="SUPFAM" id="SSF49464">
    <property type="entry name" value="Carboxypeptidase regulatory domain-like"/>
    <property type="match status" value="1"/>
</dbReference>
<dbReference type="Proteomes" id="UP001267426">
    <property type="component" value="Unassembled WGS sequence"/>
</dbReference>
<accession>A0ABU3BV92</accession>
<protein>
    <submittedName>
        <fullName evidence="2">Carboxypeptidase-like regulatory domain-containing protein</fullName>
    </submittedName>
</protein>
<feature type="chain" id="PRO_5046353761" evidence="1">
    <location>
        <begin position="21"/>
        <end position="59"/>
    </location>
</feature>
<dbReference type="Pfam" id="PF13715">
    <property type="entry name" value="CarbopepD_reg_2"/>
    <property type="match status" value="1"/>
</dbReference>
<keyword evidence="1" id="KW-0732">Signal</keyword>
<dbReference type="Gene3D" id="2.60.40.1120">
    <property type="entry name" value="Carboxypeptidase-like, regulatory domain"/>
    <property type="match status" value="1"/>
</dbReference>
<dbReference type="EMBL" id="JAVRHT010000061">
    <property type="protein sequence ID" value="MDT0633205.1"/>
    <property type="molecule type" value="Genomic_DNA"/>
</dbReference>
<feature type="non-terminal residue" evidence="2">
    <location>
        <position position="59"/>
    </location>
</feature>
<dbReference type="InterPro" id="IPR008969">
    <property type="entry name" value="CarboxyPept-like_regulatory"/>
</dbReference>
<dbReference type="RefSeq" id="WP_311665891.1">
    <property type="nucleotide sequence ID" value="NZ_JAVRHT010000061.1"/>
</dbReference>
<sequence length="59" mass="5794">MLARLLVACGVLALAPGALAQAVVTGRVVDAETGAPLPGVHVYLSGTTTGDVTDRGGAY</sequence>
<keyword evidence="3" id="KW-1185">Reference proteome</keyword>
<comment type="caution">
    <text evidence="2">The sequence shown here is derived from an EMBL/GenBank/DDBJ whole genome shotgun (WGS) entry which is preliminary data.</text>
</comment>
<evidence type="ECO:0000313" key="2">
    <source>
        <dbReference type="EMBL" id="MDT0633205.1"/>
    </source>
</evidence>
<name>A0ABU3BV92_9BACT</name>
<reference evidence="2 3" key="1">
    <citation type="submission" date="2023-09" db="EMBL/GenBank/DDBJ databases">
        <authorList>
            <person name="Rey-Velasco X."/>
        </authorList>
    </citation>
    <scope>NUCLEOTIDE SEQUENCE [LARGE SCALE GENOMIC DNA]</scope>
    <source>
        <strain evidence="2 3">F394</strain>
    </source>
</reference>
<evidence type="ECO:0000256" key="1">
    <source>
        <dbReference type="SAM" id="SignalP"/>
    </source>
</evidence>